<proteinExistence type="inferred from homology"/>
<dbReference type="PANTHER" id="PTHR20854">
    <property type="entry name" value="INOSITOL MONOPHOSPHATASE"/>
    <property type="match status" value="1"/>
</dbReference>
<dbReference type="Proteomes" id="UP000232455">
    <property type="component" value="Unassembled WGS sequence"/>
</dbReference>
<comment type="similarity">
    <text evidence="1">Belongs to the inositol monophosphatase superfamily.</text>
</comment>
<dbReference type="EMBL" id="PHHE01000001">
    <property type="protein sequence ID" value="PKA68175.1"/>
    <property type="molecule type" value="Genomic_DNA"/>
</dbReference>
<dbReference type="InterPro" id="IPR000760">
    <property type="entry name" value="Inositol_monophosphatase-like"/>
</dbReference>
<comment type="caution">
    <text evidence="2">The sequence shown here is derived from an EMBL/GenBank/DDBJ whole genome shotgun (WGS) entry which is preliminary data.</text>
</comment>
<name>A0ABX4PVV0_9PSED</name>
<sequence>MPTMHHSCPGGYSLSGLSALRNIMPSPDLSELLAQVTEIVVRAGTLLAEEWSRPDGPRGLGDKAVIDVEIERVLRPELLSLLKCDFWGEETGHVLTGHAWCWVVDPNDGTSDFLKGLKGSAISVGLLYNTIPVIGVVYAPVTAFTGSVFGQRQHAWTADVEKPARGGLFDKALDTKKSSGINALLRQ</sequence>
<accession>A0ABX4PVV0</accession>
<keyword evidence="3" id="KW-1185">Reference proteome</keyword>
<evidence type="ECO:0000313" key="3">
    <source>
        <dbReference type="Proteomes" id="UP000232455"/>
    </source>
</evidence>
<evidence type="ECO:0000256" key="1">
    <source>
        <dbReference type="ARBA" id="ARBA00009759"/>
    </source>
</evidence>
<protein>
    <submittedName>
        <fullName evidence="2">Inositol monophosphatase family protein</fullName>
    </submittedName>
</protein>
<dbReference type="Pfam" id="PF00459">
    <property type="entry name" value="Inositol_P"/>
    <property type="match status" value="1"/>
</dbReference>
<organism evidence="2 3">
    <name type="scientific">Pseudomonas baetica</name>
    <dbReference type="NCBI Taxonomy" id="674054"/>
    <lineage>
        <taxon>Bacteria</taxon>
        <taxon>Pseudomonadati</taxon>
        <taxon>Pseudomonadota</taxon>
        <taxon>Gammaproteobacteria</taxon>
        <taxon>Pseudomonadales</taxon>
        <taxon>Pseudomonadaceae</taxon>
        <taxon>Pseudomonas</taxon>
    </lineage>
</organism>
<evidence type="ECO:0000313" key="2">
    <source>
        <dbReference type="EMBL" id="PKA68175.1"/>
    </source>
</evidence>
<dbReference type="SUPFAM" id="SSF56655">
    <property type="entry name" value="Carbohydrate phosphatase"/>
    <property type="match status" value="1"/>
</dbReference>
<reference evidence="2 3" key="1">
    <citation type="submission" date="2017-11" db="EMBL/GenBank/DDBJ databases">
        <title>Genome sequencing of a diverse group of Pseudomonas species.</title>
        <authorList>
            <person name="Loper J."/>
        </authorList>
    </citation>
    <scope>NUCLEOTIDE SEQUENCE [LARGE SCALE GENOMIC DNA]</scope>
    <source>
        <strain evidence="2 3">LMG 25716</strain>
    </source>
</reference>
<dbReference type="Gene3D" id="3.30.540.10">
    <property type="entry name" value="Fructose-1,6-Bisphosphatase, subunit A, domain 1"/>
    <property type="match status" value="1"/>
</dbReference>
<gene>
    <name evidence="2" type="ORF">ATI02_0926</name>
</gene>
<dbReference type="PANTHER" id="PTHR20854:SF4">
    <property type="entry name" value="INOSITOL-1-MONOPHOSPHATASE-RELATED"/>
    <property type="match status" value="1"/>
</dbReference>